<proteinExistence type="predicted"/>
<gene>
    <name evidence="2" type="ORF">JRO89_XS02G0147700</name>
</gene>
<evidence type="ECO:0000256" key="1">
    <source>
        <dbReference type="SAM" id="MobiDB-lite"/>
    </source>
</evidence>
<dbReference type="EMBL" id="JAFEMO010000002">
    <property type="protein sequence ID" value="KAH7575564.1"/>
    <property type="molecule type" value="Genomic_DNA"/>
</dbReference>
<feature type="compositionally biased region" description="Gly residues" evidence="1">
    <location>
        <begin position="53"/>
        <end position="62"/>
    </location>
</feature>
<comment type="caution">
    <text evidence="2">The sequence shown here is derived from an EMBL/GenBank/DDBJ whole genome shotgun (WGS) entry which is preliminary data.</text>
</comment>
<feature type="region of interest" description="Disordered" evidence="1">
    <location>
        <begin position="53"/>
        <end position="80"/>
    </location>
</feature>
<dbReference type="Proteomes" id="UP000827721">
    <property type="component" value="Unassembled WGS sequence"/>
</dbReference>
<evidence type="ECO:0000313" key="2">
    <source>
        <dbReference type="EMBL" id="KAH7575564.1"/>
    </source>
</evidence>
<keyword evidence="3" id="KW-1185">Reference proteome</keyword>
<evidence type="ECO:0000313" key="3">
    <source>
        <dbReference type="Proteomes" id="UP000827721"/>
    </source>
</evidence>
<protein>
    <submittedName>
        <fullName evidence="2">Uncharacterized protein</fullName>
    </submittedName>
</protein>
<sequence length="141" mass="14513">MMIAIFQGVVAENAGGDKNGTQGNVLGVPPGPEGIPGIGGSLTSGTGVMGGKIGVVGKGGSSRPGTEGKPGGVCKRRRAPKAAPMLENDKVIKKAKVIKREMAIANVLEQVKCLLDGYMLKKKERKRVCSGRERGAGLAFL</sequence>
<accession>A0ABQ8IGJ9</accession>
<name>A0ABQ8IGJ9_9ROSI</name>
<reference evidence="2 3" key="1">
    <citation type="submission" date="2021-02" db="EMBL/GenBank/DDBJ databases">
        <title>Plant Genome Project.</title>
        <authorList>
            <person name="Zhang R.-G."/>
        </authorList>
    </citation>
    <scope>NUCLEOTIDE SEQUENCE [LARGE SCALE GENOMIC DNA]</scope>
    <source>
        <tissue evidence="2">Leaves</tissue>
    </source>
</reference>
<organism evidence="2 3">
    <name type="scientific">Xanthoceras sorbifolium</name>
    <dbReference type="NCBI Taxonomy" id="99658"/>
    <lineage>
        <taxon>Eukaryota</taxon>
        <taxon>Viridiplantae</taxon>
        <taxon>Streptophyta</taxon>
        <taxon>Embryophyta</taxon>
        <taxon>Tracheophyta</taxon>
        <taxon>Spermatophyta</taxon>
        <taxon>Magnoliopsida</taxon>
        <taxon>eudicotyledons</taxon>
        <taxon>Gunneridae</taxon>
        <taxon>Pentapetalae</taxon>
        <taxon>rosids</taxon>
        <taxon>malvids</taxon>
        <taxon>Sapindales</taxon>
        <taxon>Sapindaceae</taxon>
        <taxon>Xanthoceroideae</taxon>
        <taxon>Xanthoceras</taxon>
    </lineage>
</organism>